<dbReference type="Gene3D" id="2.70.100.10">
    <property type="entry name" value="Glycoside hydrolase, family 7, domain"/>
    <property type="match status" value="1"/>
</dbReference>
<feature type="chain" id="PRO_5045674537" description="Glucanase" evidence="10">
    <location>
        <begin position="19"/>
        <end position="421"/>
    </location>
</feature>
<gene>
    <name evidence="11" type="ORF">Sste5346_006338</name>
</gene>
<evidence type="ECO:0000256" key="5">
    <source>
        <dbReference type="ARBA" id="ARBA00023180"/>
    </source>
</evidence>
<keyword evidence="10" id="KW-0732">Signal</keyword>
<comment type="caution">
    <text evidence="11">The sequence shown here is derived from an EMBL/GenBank/DDBJ whole genome shotgun (WGS) entry which is preliminary data.</text>
</comment>
<evidence type="ECO:0000256" key="10">
    <source>
        <dbReference type="SAM" id="SignalP"/>
    </source>
</evidence>
<dbReference type="EC" id="3.2.1.-" evidence="9"/>
<keyword evidence="5" id="KW-0325">Glycoprotein</keyword>
<feature type="signal peptide" evidence="10">
    <location>
        <begin position="1"/>
        <end position="18"/>
    </location>
</feature>
<organism evidence="11 12">
    <name type="scientific">Sporothrix stenoceras</name>
    <dbReference type="NCBI Taxonomy" id="5173"/>
    <lineage>
        <taxon>Eukaryota</taxon>
        <taxon>Fungi</taxon>
        <taxon>Dikarya</taxon>
        <taxon>Ascomycota</taxon>
        <taxon>Pezizomycotina</taxon>
        <taxon>Sordariomycetes</taxon>
        <taxon>Sordariomycetidae</taxon>
        <taxon>Ophiostomatales</taxon>
        <taxon>Ophiostomataceae</taxon>
        <taxon>Sporothrix</taxon>
    </lineage>
</organism>
<evidence type="ECO:0000313" key="11">
    <source>
        <dbReference type="EMBL" id="KAL1893510.1"/>
    </source>
</evidence>
<comment type="catalytic activity">
    <reaction evidence="1">
        <text>Endohydrolysis of (1-&gt;4)-beta-D-glucosidic linkages in cellulose, lichenin and cereal beta-D-glucans.</text>
        <dbReference type="EC" id="3.2.1.4"/>
    </reaction>
</comment>
<dbReference type="InterPro" id="IPR013320">
    <property type="entry name" value="ConA-like_dom_sf"/>
</dbReference>
<keyword evidence="12" id="KW-1185">Reference proteome</keyword>
<dbReference type="EMBL" id="JAWCUI010000037">
    <property type="protein sequence ID" value="KAL1893510.1"/>
    <property type="molecule type" value="Genomic_DNA"/>
</dbReference>
<keyword evidence="6" id="KW-0119">Carbohydrate metabolism</keyword>
<dbReference type="InterPro" id="IPR001722">
    <property type="entry name" value="Glyco_hydro_7"/>
</dbReference>
<evidence type="ECO:0000256" key="3">
    <source>
        <dbReference type="ARBA" id="ARBA00022801"/>
    </source>
</evidence>
<name>A0ABR3YZM6_9PEZI</name>
<dbReference type="PANTHER" id="PTHR33753">
    <property type="entry name" value="1,4-BETA-D-GLUCAN CELLOBIOHYDROLASE B"/>
    <property type="match status" value="1"/>
</dbReference>
<reference evidence="11 12" key="1">
    <citation type="journal article" date="2024" name="IMA Fungus">
        <title>IMA Genome - F19 : A genome assembly and annotation guide to empower mycologists, including annotated draft genome sequences of Ceratocystis pirilliformis, Diaporthe australafricana, Fusarium ophioides, Paecilomyces lecythidis, and Sporothrix stenoceras.</title>
        <authorList>
            <person name="Aylward J."/>
            <person name="Wilson A.M."/>
            <person name="Visagie C.M."/>
            <person name="Spraker J."/>
            <person name="Barnes I."/>
            <person name="Buitendag C."/>
            <person name="Ceriani C."/>
            <person name="Del Mar Angel L."/>
            <person name="du Plessis D."/>
            <person name="Fuchs T."/>
            <person name="Gasser K."/>
            <person name="Kramer D."/>
            <person name="Li W."/>
            <person name="Munsamy K."/>
            <person name="Piso A."/>
            <person name="Price J.L."/>
            <person name="Sonnekus B."/>
            <person name="Thomas C."/>
            <person name="van der Nest A."/>
            <person name="van Dijk A."/>
            <person name="van Heerden A."/>
            <person name="van Vuuren N."/>
            <person name="Yilmaz N."/>
            <person name="Duong T.A."/>
            <person name="van der Merwe N.A."/>
            <person name="Wingfield M.J."/>
            <person name="Wingfield B.D."/>
        </authorList>
    </citation>
    <scope>NUCLEOTIDE SEQUENCE [LARGE SCALE GENOMIC DNA]</scope>
    <source>
        <strain evidence="11 12">CMW 5346</strain>
    </source>
</reference>
<evidence type="ECO:0000313" key="12">
    <source>
        <dbReference type="Proteomes" id="UP001583186"/>
    </source>
</evidence>
<dbReference type="InterPro" id="IPR037019">
    <property type="entry name" value="Glyco_hydro_7_sf"/>
</dbReference>
<evidence type="ECO:0000256" key="2">
    <source>
        <dbReference type="ARBA" id="ARBA00006044"/>
    </source>
</evidence>
<dbReference type="PANTHER" id="PTHR33753:SF1">
    <property type="entry name" value="ENDO-BETA-1,4-GLUCANASE CELB"/>
    <property type="match status" value="1"/>
</dbReference>
<dbReference type="CDD" id="cd07999">
    <property type="entry name" value="GH7_CBH_EG"/>
    <property type="match status" value="1"/>
</dbReference>
<evidence type="ECO:0000256" key="1">
    <source>
        <dbReference type="ARBA" id="ARBA00000966"/>
    </source>
</evidence>
<evidence type="ECO:0000256" key="8">
    <source>
        <dbReference type="ARBA" id="ARBA00023326"/>
    </source>
</evidence>
<accession>A0ABR3YZM6</accession>
<dbReference type="PRINTS" id="PR00734">
    <property type="entry name" value="GLHYDRLASE7"/>
</dbReference>
<evidence type="ECO:0000256" key="6">
    <source>
        <dbReference type="ARBA" id="ARBA00023277"/>
    </source>
</evidence>
<evidence type="ECO:0000256" key="7">
    <source>
        <dbReference type="ARBA" id="ARBA00023295"/>
    </source>
</evidence>
<proteinExistence type="inferred from homology"/>
<keyword evidence="7 9" id="KW-0326">Glycosidase</keyword>
<evidence type="ECO:0000256" key="9">
    <source>
        <dbReference type="RuleBase" id="RU361164"/>
    </source>
</evidence>
<protein>
    <recommendedName>
        <fullName evidence="9">Glucanase</fullName>
        <ecNumber evidence="9">3.2.1.-</ecNumber>
    </recommendedName>
</protein>
<sequence length="421" mass="44758">MGLSSLAAAFGLLSLAAAQHPGNITEVHPSLTTYHCTKAGGCTAKEVAVVLESSKRAVYQVNAPSYGCGTQGAAPNITACPDVETCQENCVMQGISDYSTVGVTTDGSSITLIQLDANLNKITPRVYLLSTEDGEQSYEMFNLLGQELAFEVDVSKLPCGMNGALYMIEMEENGGKDSINTGGARYGTGYCDAQCYVQPFINGKANIDAYGSCCNELDIWEANDRATQLAPHTCNQTGLYQCSGAECGKGGVCDHSGCAFNPYLEGNHSFYGVGSGNTVDTSRPFTVVTQFPTDENGVLTEFRRLYVQDGNIILNAAVTLSSYPRVNVIDDEYCEYAGGSEFLRLGATQGMGEAMARGMVLSMSVWWDNSTYMAWLDGGSAGPCSATEGTPANITATQPDTAVTFSNIKWGEINSTFAKCK</sequence>
<keyword evidence="3 9" id="KW-0378">Hydrolase</keyword>
<dbReference type="Proteomes" id="UP001583186">
    <property type="component" value="Unassembled WGS sequence"/>
</dbReference>
<keyword evidence="4 9" id="KW-0136">Cellulose degradation</keyword>
<dbReference type="SUPFAM" id="SSF49899">
    <property type="entry name" value="Concanavalin A-like lectins/glucanases"/>
    <property type="match status" value="1"/>
</dbReference>
<dbReference type="Pfam" id="PF00840">
    <property type="entry name" value="Glyco_hydro_7"/>
    <property type="match status" value="1"/>
</dbReference>
<keyword evidence="8 9" id="KW-0624">Polysaccharide degradation</keyword>
<comment type="similarity">
    <text evidence="2 9">Belongs to the glycosyl hydrolase 7 (cellulase C) family.</text>
</comment>
<evidence type="ECO:0000256" key="4">
    <source>
        <dbReference type="ARBA" id="ARBA00023001"/>
    </source>
</evidence>